<evidence type="ECO:0000256" key="5">
    <source>
        <dbReference type="SAM" id="Phobius"/>
    </source>
</evidence>
<dbReference type="VEuPathDB" id="FungiDB:DD237_007072"/>
<evidence type="ECO:0000256" key="2">
    <source>
        <dbReference type="ARBA" id="ARBA00022692"/>
    </source>
</evidence>
<dbReference type="GO" id="GO:0016020">
    <property type="term" value="C:membrane"/>
    <property type="evidence" value="ECO:0007669"/>
    <property type="project" value="UniProtKB-SubCell"/>
</dbReference>
<dbReference type="EMBL" id="QKXF01000253">
    <property type="protein sequence ID" value="RQM13514.1"/>
    <property type="molecule type" value="Genomic_DNA"/>
</dbReference>
<reference evidence="8 9" key="1">
    <citation type="submission" date="2018-06" db="EMBL/GenBank/DDBJ databases">
        <title>Comparative genomics of downy mildews reveals potential adaptations to biotrophy.</title>
        <authorList>
            <person name="Fletcher K."/>
            <person name="Klosterman S.J."/>
            <person name="Derevnina L."/>
            <person name="Martin F."/>
            <person name="Koike S."/>
            <person name="Reyes Chin-Wo S."/>
            <person name="Mou B."/>
            <person name="Michelmore R."/>
        </authorList>
    </citation>
    <scope>NUCLEOTIDE SEQUENCE [LARGE SCALE GENOMIC DNA]</scope>
    <source>
        <strain evidence="8 9">R13</strain>
    </source>
</reference>
<evidence type="ECO:0000259" key="7">
    <source>
        <dbReference type="PROSITE" id="PS51279"/>
    </source>
</evidence>
<comment type="caution">
    <text evidence="8">The sequence shown here is derived from an EMBL/GenBank/DDBJ whole genome shotgun (WGS) entry which is preliminary data.</text>
</comment>
<dbReference type="PANTHER" id="PTHR28668">
    <property type="entry name" value="TRANSMEMBRANE PROTEIN 234"/>
    <property type="match status" value="1"/>
</dbReference>
<evidence type="ECO:0000256" key="4">
    <source>
        <dbReference type="ARBA" id="ARBA00023136"/>
    </source>
</evidence>
<evidence type="ECO:0000256" key="6">
    <source>
        <dbReference type="SAM" id="SignalP"/>
    </source>
</evidence>
<accession>A0A3R8CSS4</accession>
<dbReference type="InterPro" id="IPR018908">
    <property type="entry name" value="TMEM234"/>
</dbReference>
<sequence>MHSAVSTLVSFVFVGALWGCTNPFIKLGSNDHIMYTRKDNSIGEYVNQLVGLVKNWQFVLPFLLNQSGSVAYVYLLSSTDISNAVPICNSLTFVFTAITSRLLGEKLQRPASSTCVVSLDHIGLMIIATYTGMLLILLADNEEDDNMNDTIDVTPDKQPKSVTTDPHVDKLWGDMNASTTVSKTAVDRTAKLLGGLTAKTKHSSRRMKKGNKKRKAHDFIMPILSVDVERSRKDMAEVATSKLKVDRVIKFAGKEYSVAATAAKPAKKEKGLDKVLDALVEPKKVSTIEKSSLDWDKFKEKEGIEEELTQYTKDGYDFYGCSKQQFLQRLDLKRFEIEKAERDKQRKLQQQQPK</sequence>
<evidence type="ECO:0000256" key="3">
    <source>
        <dbReference type="ARBA" id="ARBA00022989"/>
    </source>
</evidence>
<dbReference type="PROSITE" id="PS51279">
    <property type="entry name" value="BCNT_C"/>
    <property type="match status" value="1"/>
</dbReference>
<feature type="transmembrane region" description="Helical" evidence="5">
    <location>
        <begin position="116"/>
        <end position="139"/>
    </location>
</feature>
<feature type="chain" id="PRO_5018587797" description="BCNT-C domain-containing protein" evidence="6">
    <location>
        <begin position="20"/>
        <end position="354"/>
    </location>
</feature>
<gene>
    <name evidence="8" type="ORF">DD237_007072</name>
</gene>
<dbReference type="AlphaFoldDB" id="A0A3R8CSS4"/>
<organism evidence="8 9">
    <name type="scientific">Peronospora effusa</name>
    <dbReference type="NCBI Taxonomy" id="542832"/>
    <lineage>
        <taxon>Eukaryota</taxon>
        <taxon>Sar</taxon>
        <taxon>Stramenopiles</taxon>
        <taxon>Oomycota</taxon>
        <taxon>Peronosporomycetes</taxon>
        <taxon>Peronosporales</taxon>
        <taxon>Peronosporaceae</taxon>
        <taxon>Peronospora</taxon>
    </lineage>
</organism>
<dbReference type="PANTHER" id="PTHR28668:SF1">
    <property type="entry name" value="TRANSMEMBRANE PROTEIN 234"/>
    <property type="match status" value="1"/>
</dbReference>
<evidence type="ECO:0000256" key="1">
    <source>
        <dbReference type="ARBA" id="ARBA00004141"/>
    </source>
</evidence>
<keyword evidence="2 5" id="KW-0812">Transmembrane</keyword>
<comment type="subcellular location">
    <subcellularLocation>
        <location evidence="1">Membrane</location>
        <topology evidence="1">Multi-pass membrane protein</topology>
    </subcellularLocation>
</comment>
<dbReference type="Pfam" id="PF07572">
    <property type="entry name" value="BCNT"/>
    <property type="match status" value="1"/>
</dbReference>
<feature type="domain" description="BCNT-C" evidence="7">
    <location>
        <begin position="266"/>
        <end position="348"/>
    </location>
</feature>
<dbReference type="Proteomes" id="UP000286097">
    <property type="component" value="Unassembled WGS sequence"/>
</dbReference>
<evidence type="ECO:0000313" key="9">
    <source>
        <dbReference type="Proteomes" id="UP000286097"/>
    </source>
</evidence>
<feature type="signal peptide" evidence="6">
    <location>
        <begin position="1"/>
        <end position="19"/>
    </location>
</feature>
<dbReference type="Pfam" id="PF10639">
    <property type="entry name" value="TMEM234"/>
    <property type="match status" value="1"/>
</dbReference>
<name>A0A3R8CSS4_9STRA</name>
<keyword evidence="4 5" id="KW-0472">Membrane</keyword>
<keyword evidence="3 5" id="KW-1133">Transmembrane helix</keyword>
<feature type="transmembrane region" description="Helical" evidence="5">
    <location>
        <begin position="84"/>
        <end position="104"/>
    </location>
</feature>
<proteinExistence type="predicted"/>
<keyword evidence="6" id="KW-0732">Signal</keyword>
<protein>
    <recommendedName>
        <fullName evidence="7">BCNT-C domain-containing protein</fullName>
    </recommendedName>
</protein>
<evidence type="ECO:0000313" key="8">
    <source>
        <dbReference type="EMBL" id="RQM13514.1"/>
    </source>
</evidence>
<dbReference type="InterPro" id="IPR011421">
    <property type="entry name" value="BCNT-C"/>
</dbReference>